<keyword evidence="1" id="KW-0808">Transferase</keyword>
<dbReference type="GO" id="GO:0004788">
    <property type="term" value="F:thiamine diphosphokinase activity"/>
    <property type="evidence" value="ECO:0007669"/>
    <property type="project" value="InterPro"/>
</dbReference>
<sequence>MMSDDATATDAAAGATAHATAAGASANPPLRTSDDPAHAACIILGAGEYYGSERRALELAGLSGGASDPLVIAADGGLDHARELGVSPDFAIGDFDSVTSRISTRPVDGATIRHAPGSAESRLDRSVHRVIASGPWAGLPVITLPSQKDDADMMSAVKAGWMAGARQFHILGGLGGRLDHTIGNIQLLAYVSRAAGFAFLYGDRIAATAVTDGEVRFPACPVPDFPMVSVFSLGNESHDVEIRGLKYEVSGFTVTNTVAQLSNELMGAPGVVRVGDGTLIVTYPSAVPAPVVTTRARESASLGALSDAVSDRLSDAGRRQEGLA</sequence>
<dbReference type="EMBL" id="MWWR01000002">
    <property type="protein sequence ID" value="OZG53408.1"/>
    <property type="molecule type" value="Genomic_DNA"/>
</dbReference>
<dbReference type="InterPro" id="IPR036759">
    <property type="entry name" value="TPK_catalytic_sf"/>
</dbReference>
<dbReference type="InterPro" id="IPR006282">
    <property type="entry name" value="Thi_PPkinase"/>
</dbReference>
<dbReference type="RefSeq" id="WP_094660008.1">
    <property type="nucleotide sequence ID" value="NZ_JBKZBR010000002.1"/>
</dbReference>
<keyword evidence="2" id="KW-0547">Nucleotide-binding</keyword>
<evidence type="ECO:0000313" key="6">
    <source>
        <dbReference type="EMBL" id="OZG53408.1"/>
    </source>
</evidence>
<reference evidence="6 7" key="1">
    <citation type="journal article" date="2017" name="BMC Genomics">
        <title>Comparative genomic and phylogenomic analyses of the Bifidobacteriaceae family.</title>
        <authorList>
            <person name="Lugli G.A."/>
            <person name="Milani C."/>
            <person name="Turroni F."/>
            <person name="Duranti S."/>
            <person name="Mancabelli L."/>
            <person name="Mangifesta M."/>
            <person name="Ferrario C."/>
            <person name="Modesto M."/>
            <person name="Mattarelli P."/>
            <person name="Jiri K."/>
            <person name="van Sinderen D."/>
            <person name="Ventura M."/>
        </authorList>
    </citation>
    <scope>NUCLEOTIDE SEQUENCE [LARGE SCALE GENOMIC DNA]</scope>
    <source>
        <strain evidence="6 7">DSM 24742</strain>
    </source>
</reference>
<dbReference type="InterPro" id="IPR053149">
    <property type="entry name" value="TPK"/>
</dbReference>
<keyword evidence="4" id="KW-0067">ATP-binding</keyword>
<dbReference type="Proteomes" id="UP000216725">
    <property type="component" value="Unassembled WGS sequence"/>
</dbReference>
<dbReference type="AlphaFoldDB" id="A0A261F2S7"/>
<keyword evidence="7" id="KW-1185">Reference proteome</keyword>
<dbReference type="InterPro" id="IPR007373">
    <property type="entry name" value="Thiamin_PyroPKinase_B1-bd"/>
</dbReference>
<dbReference type="GO" id="GO:0005524">
    <property type="term" value="F:ATP binding"/>
    <property type="evidence" value="ECO:0007669"/>
    <property type="project" value="UniProtKB-KW"/>
</dbReference>
<dbReference type="PANTHER" id="PTHR41299">
    <property type="entry name" value="THIAMINE PYROPHOSPHOKINASE"/>
    <property type="match status" value="1"/>
</dbReference>
<dbReference type="InterPro" id="IPR007371">
    <property type="entry name" value="TPK_catalytic"/>
</dbReference>
<gene>
    <name evidence="6" type="ORF">PSRA_0215</name>
</gene>
<dbReference type="SMART" id="SM00983">
    <property type="entry name" value="TPK_B1_binding"/>
    <property type="match status" value="1"/>
</dbReference>
<evidence type="ECO:0000256" key="2">
    <source>
        <dbReference type="ARBA" id="ARBA00022741"/>
    </source>
</evidence>
<dbReference type="SUPFAM" id="SSF63999">
    <property type="entry name" value="Thiamin pyrophosphokinase, catalytic domain"/>
    <property type="match status" value="1"/>
</dbReference>
<dbReference type="GO" id="GO:0030975">
    <property type="term" value="F:thiamine binding"/>
    <property type="evidence" value="ECO:0007669"/>
    <property type="project" value="InterPro"/>
</dbReference>
<dbReference type="GO" id="GO:0006772">
    <property type="term" value="P:thiamine metabolic process"/>
    <property type="evidence" value="ECO:0007669"/>
    <property type="project" value="InterPro"/>
</dbReference>
<evidence type="ECO:0000256" key="4">
    <source>
        <dbReference type="ARBA" id="ARBA00022840"/>
    </source>
</evidence>
<dbReference type="GO" id="GO:0009229">
    <property type="term" value="P:thiamine diphosphate biosynthetic process"/>
    <property type="evidence" value="ECO:0007669"/>
    <property type="project" value="InterPro"/>
</dbReference>
<dbReference type="GO" id="GO:0016301">
    <property type="term" value="F:kinase activity"/>
    <property type="evidence" value="ECO:0007669"/>
    <property type="project" value="UniProtKB-KW"/>
</dbReference>
<organism evidence="6 7">
    <name type="scientific">Pseudoscardovia radai</name>
    <dbReference type="NCBI Taxonomy" id="987066"/>
    <lineage>
        <taxon>Bacteria</taxon>
        <taxon>Bacillati</taxon>
        <taxon>Actinomycetota</taxon>
        <taxon>Actinomycetes</taxon>
        <taxon>Bifidobacteriales</taxon>
        <taxon>Bifidobacteriaceae</taxon>
        <taxon>Pseudoscardovia</taxon>
    </lineage>
</organism>
<keyword evidence="3 6" id="KW-0418">Kinase</keyword>
<evidence type="ECO:0000313" key="7">
    <source>
        <dbReference type="Proteomes" id="UP000216725"/>
    </source>
</evidence>
<dbReference type="CDD" id="cd07995">
    <property type="entry name" value="TPK"/>
    <property type="match status" value="1"/>
</dbReference>
<evidence type="ECO:0000256" key="3">
    <source>
        <dbReference type="ARBA" id="ARBA00022777"/>
    </source>
</evidence>
<evidence type="ECO:0000259" key="5">
    <source>
        <dbReference type="SMART" id="SM00983"/>
    </source>
</evidence>
<protein>
    <submittedName>
        <fullName evidence="6">Thiamine pyrophosphokinase</fullName>
    </submittedName>
</protein>
<evidence type="ECO:0000256" key="1">
    <source>
        <dbReference type="ARBA" id="ARBA00022679"/>
    </source>
</evidence>
<comment type="caution">
    <text evidence="6">The sequence shown here is derived from an EMBL/GenBank/DDBJ whole genome shotgun (WGS) entry which is preliminary data.</text>
</comment>
<accession>A0A261F2S7</accession>
<dbReference type="PANTHER" id="PTHR41299:SF1">
    <property type="entry name" value="THIAMINE PYROPHOSPHOKINASE"/>
    <property type="match status" value="1"/>
</dbReference>
<proteinExistence type="predicted"/>
<name>A0A261F2S7_9BIFI</name>
<dbReference type="Pfam" id="PF04263">
    <property type="entry name" value="TPK_catalytic"/>
    <property type="match status" value="1"/>
</dbReference>
<dbReference type="Gene3D" id="3.40.50.10240">
    <property type="entry name" value="Thiamin pyrophosphokinase, catalytic domain"/>
    <property type="match status" value="2"/>
</dbReference>
<dbReference type="OrthoDB" id="9804377at2"/>
<feature type="domain" description="Thiamin pyrophosphokinase thiamin-binding" evidence="5">
    <location>
        <begin position="213"/>
        <end position="280"/>
    </location>
</feature>